<sequence>MGFIGCMEITDSAFGVHSIGFQLQRTLSIGIRVGGMPKLLISTTFKFVYSASRYEGMGVSLHCAAGIINSRCVRLLTITTVVLAAAAADPTRADSPASSGVVVWKPPPSPDSADSVDLGEPRNLCRHLEQRRGTGTKSRKAEEAARRRLQSS</sequence>
<accession>Q5VR61</accession>
<gene>
    <name evidence="2" type="primary">P0702B09.24</name>
</gene>
<proteinExistence type="predicted"/>
<protein>
    <submittedName>
        <fullName evidence="2">Uncharacterized protein P0702B09.24</fullName>
    </submittedName>
</protein>
<feature type="compositionally biased region" description="Low complexity" evidence="1">
    <location>
        <begin position="88"/>
        <end position="99"/>
    </location>
</feature>
<dbReference type="EMBL" id="AP003073">
    <property type="protein sequence ID" value="BAD68064.1"/>
    <property type="molecule type" value="Genomic_DNA"/>
</dbReference>
<evidence type="ECO:0000313" key="2">
    <source>
        <dbReference type="EMBL" id="BAD68064.1"/>
    </source>
</evidence>
<dbReference type="AlphaFoldDB" id="Q5VR61"/>
<name>Q5VR61_ORYSJ</name>
<reference evidence="2" key="1">
    <citation type="journal article" date="2002" name="Nature">
        <title>The genome sequence and structure of rice chromosome 1.</title>
        <authorList>
            <person name="Sasaki T."/>
            <person name="Matsumoto T."/>
            <person name="Yamamoto K."/>
            <person name="Sakata K."/>
            <person name="Baba T."/>
            <person name="Katayose Y."/>
            <person name="Wu J."/>
            <person name="Niimura Y."/>
            <person name="Cheng Z."/>
            <person name="Nagamura Y."/>
            <person name="Antonio B.A."/>
            <person name="Kanamori H."/>
            <person name="Hosokawa S."/>
            <person name="Masukawa M."/>
            <person name="Arikawa K."/>
            <person name="Chiden Y."/>
            <person name="Hayashi M."/>
            <person name="Okamoto M."/>
            <person name="Ando T."/>
            <person name="Aoki H."/>
            <person name="Arita K."/>
            <person name="Hamada M."/>
            <person name="Harada C."/>
            <person name="Hijishita S."/>
            <person name="Honda M."/>
            <person name="Ichikawa Y."/>
            <person name="Idonuma A."/>
            <person name="Iijima M."/>
            <person name="Ikeda M."/>
            <person name="Ikeno M."/>
            <person name="Itoh S."/>
            <person name="Itoh T."/>
            <person name="Itoh Y."/>
            <person name="Itoh Y."/>
            <person name="Iwabuchi A."/>
            <person name="Kamiya K."/>
            <person name="Karasawa W."/>
            <person name="Katagiri S."/>
            <person name="Kikuta A."/>
            <person name="Kobayashi N."/>
            <person name="Kono I."/>
            <person name="Machita K."/>
            <person name="Maehara T."/>
            <person name="Mizuno H."/>
            <person name="Mizubayashi T."/>
            <person name="Mukai Y."/>
            <person name="Nagasaki H."/>
            <person name="Nakashima M."/>
            <person name="Nakama Y."/>
            <person name="Nakamichi Y."/>
            <person name="Nakamura M."/>
            <person name="Namiki N."/>
            <person name="Negishi M."/>
            <person name="Ohta I."/>
            <person name="Ono N."/>
            <person name="Saji S."/>
            <person name="Sakai K."/>
            <person name="Shibata M."/>
            <person name="Shimokawa T."/>
            <person name="Shomura A."/>
            <person name="Song J."/>
            <person name="Takazaki Y."/>
            <person name="Terasawa K."/>
            <person name="Tsuji K."/>
            <person name="Waki K."/>
            <person name="Yamagata H."/>
            <person name="Yamane H."/>
            <person name="Yoshiki S."/>
            <person name="Yoshihara R."/>
            <person name="Yukawa K."/>
            <person name="Zhong H."/>
            <person name="Iwama H."/>
            <person name="Endo T."/>
            <person name="Ito H."/>
            <person name="Hahn J.H."/>
            <person name="Kim H.I."/>
            <person name="Eun M.Y."/>
            <person name="Yano M."/>
            <person name="Jiang J."/>
            <person name="Gojobori T."/>
        </authorList>
    </citation>
    <scope>NUCLEOTIDE SEQUENCE [LARGE SCALE GENOMIC DNA]</scope>
</reference>
<feature type="region of interest" description="Disordered" evidence="1">
    <location>
        <begin position="88"/>
        <end position="152"/>
    </location>
</feature>
<dbReference type="Proteomes" id="UP000817658">
    <property type="component" value="Chromosome 1"/>
</dbReference>
<organism evidence="2">
    <name type="scientific">Oryza sativa subsp. japonica</name>
    <name type="common">Rice</name>
    <dbReference type="NCBI Taxonomy" id="39947"/>
    <lineage>
        <taxon>Eukaryota</taxon>
        <taxon>Viridiplantae</taxon>
        <taxon>Streptophyta</taxon>
        <taxon>Embryophyta</taxon>
        <taxon>Tracheophyta</taxon>
        <taxon>Spermatophyta</taxon>
        <taxon>Magnoliopsida</taxon>
        <taxon>Liliopsida</taxon>
        <taxon>Poales</taxon>
        <taxon>Poaceae</taxon>
        <taxon>BOP clade</taxon>
        <taxon>Oryzoideae</taxon>
        <taxon>Oryzeae</taxon>
        <taxon>Oryzinae</taxon>
        <taxon>Oryza</taxon>
        <taxon>Oryza sativa</taxon>
    </lineage>
</organism>
<evidence type="ECO:0000256" key="1">
    <source>
        <dbReference type="SAM" id="MobiDB-lite"/>
    </source>
</evidence>